<feature type="compositionally biased region" description="Polar residues" evidence="1">
    <location>
        <begin position="67"/>
        <end position="82"/>
    </location>
</feature>
<accession>A0AAY5KH05</accession>
<sequence length="266" mass="29653">MNLMASPPLRENPEPPRPNTHVFPVLLSLWKFPVLTRVVNKQLVGSWQEHGNTTEEPGQHGKHGNTTEEQGQHGKNGNTTEEPGQHGKHGNTTEEPGKHGKHGSTTEETGQQAKHRNTTEEPSQHGKHGNTTEEPGHQAKHRNTTEEPGQHGKHGSTTEEPGQQGKHGIPNAVITHAERKRAVGNKRADRDPQANDNTHTFRVMFANTLSTPPFPPPSFQWKSISKALFTWERFLYIAKARATFRFLYIAKARACLKCKVSDLSCH</sequence>
<feature type="compositionally biased region" description="Basic and acidic residues" evidence="1">
    <location>
        <begin position="179"/>
        <end position="193"/>
    </location>
</feature>
<protein>
    <submittedName>
        <fullName evidence="2">Uncharacterized protein</fullName>
    </submittedName>
</protein>
<proteinExistence type="predicted"/>
<reference evidence="2" key="3">
    <citation type="submission" date="2025-09" db="UniProtKB">
        <authorList>
            <consortium name="Ensembl"/>
        </authorList>
    </citation>
    <scope>IDENTIFICATION</scope>
</reference>
<name>A0AAY5KH05_ESOLU</name>
<evidence type="ECO:0000313" key="2">
    <source>
        <dbReference type="Ensembl" id="ENSELUP00000088026.1"/>
    </source>
</evidence>
<feature type="region of interest" description="Disordered" evidence="1">
    <location>
        <begin position="179"/>
        <end position="198"/>
    </location>
</feature>
<organism evidence="2 3">
    <name type="scientific">Esox lucius</name>
    <name type="common">Northern pike</name>
    <dbReference type="NCBI Taxonomy" id="8010"/>
    <lineage>
        <taxon>Eukaryota</taxon>
        <taxon>Metazoa</taxon>
        <taxon>Chordata</taxon>
        <taxon>Craniata</taxon>
        <taxon>Vertebrata</taxon>
        <taxon>Euteleostomi</taxon>
        <taxon>Actinopterygii</taxon>
        <taxon>Neopterygii</taxon>
        <taxon>Teleostei</taxon>
        <taxon>Protacanthopterygii</taxon>
        <taxon>Esociformes</taxon>
        <taxon>Esocidae</taxon>
        <taxon>Esox</taxon>
    </lineage>
</organism>
<feature type="region of interest" description="Disordered" evidence="1">
    <location>
        <begin position="49"/>
        <end position="170"/>
    </location>
</feature>
<dbReference type="Proteomes" id="UP000265140">
    <property type="component" value="Chromosome 25"/>
</dbReference>
<reference evidence="2" key="2">
    <citation type="submission" date="2025-08" db="UniProtKB">
        <authorList>
            <consortium name="Ensembl"/>
        </authorList>
    </citation>
    <scope>IDENTIFICATION</scope>
</reference>
<keyword evidence="3" id="KW-1185">Reference proteome</keyword>
<evidence type="ECO:0000313" key="3">
    <source>
        <dbReference type="Proteomes" id="UP000265140"/>
    </source>
</evidence>
<gene>
    <name evidence="2" type="primary">CDO1</name>
</gene>
<reference evidence="2 3" key="1">
    <citation type="submission" date="2020-02" db="EMBL/GenBank/DDBJ databases">
        <title>Esox lucius (northern pike) genome, fEsoLuc1, primary haplotype.</title>
        <authorList>
            <person name="Myers G."/>
            <person name="Karagic N."/>
            <person name="Meyer A."/>
            <person name="Pippel M."/>
            <person name="Reichard M."/>
            <person name="Winkler S."/>
            <person name="Tracey A."/>
            <person name="Sims Y."/>
            <person name="Howe K."/>
            <person name="Rhie A."/>
            <person name="Formenti G."/>
            <person name="Durbin R."/>
            <person name="Fedrigo O."/>
            <person name="Jarvis E.D."/>
        </authorList>
    </citation>
    <scope>NUCLEOTIDE SEQUENCE [LARGE SCALE GENOMIC DNA]</scope>
</reference>
<dbReference type="Ensembl" id="ENSELUT00000110107.1">
    <property type="protein sequence ID" value="ENSELUP00000088026.1"/>
    <property type="gene ID" value="ENSELUG00000042849.1"/>
</dbReference>
<dbReference type="AlphaFoldDB" id="A0AAY5KH05"/>
<feature type="compositionally biased region" description="Basic and acidic residues" evidence="1">
    <location>
        <begin position="117"/>
        <end position="150"/>
    </location>
</feature>
<evidence type="ECO:0000256" key="1">
    <source>
        <dbReference type="SAM" id="MobiDB-lite"/>
    </source>
</evidence>